<accession>A0A1I4G6S5</accession>
<dbReference type="AlphaFoldDB" id="A0A1I4G6S5"/>
<proteinExistence type="inferred from homology"/>
<evidence type="ECO:0000256" key="5">
    <source>
        <dbReference type="ARBA" id="ARBA00022705"/>
    </source>
</evidence>
<keyword evidence="12" id="KW-1185">Reference proteome</keyword>
<keyword evidence="3" id="KW-0808">Transferase</keyword>
<evidence type="ECO:0000256" key="7">
    <source>
        <dbReference type="ARBA" id="ARBA00034754"/>
    </source>
</evidence>
<sequence>MEISEFMAREKEVKNLYFIAAENSYLRAEFKERFLEKFVPVASRDFNLSLVKPGDNYLKRLKSAINTPPMGAASRFIISEINLTDELNKNELADLTELISKIASDSILVFISETTPDKRRKFYQLIKKSGCYQEFKTPRYRYLDQWIKKQFNQAGKKLDQQSLKVLENMFSNRLEILASEIEKIITCYPEKDFLNYQDLKKIISREKFIEDEEIFTFLDLIGEKKTDKALLSLKEMLGKGVYPLYLLTMLKNQVELLMQVKYYSNFTHDNKKIAQELNKHPYPVKKALQRSRNFTQFELEKLLAEILKANYNFLTGYYPEQNMALEMIILKAISY</sequence>
<dbReference type="EC" id="2.7.7.7" evidence="1"/>
<dbReference type="GO" id="GO:0006261">
    <property type="term" value="P:DNA-templated DNA replication"/>
    <property type="evidence" value="ECO:0007669"/>
    <property type="project" value="TreeGrafter"/>
</dbReference>
<evidence type="ECO:0000313" key="12">
    <source>
        <dbReference type="Proteomes" id="UP000199006"/>
    </source>
</evidence>
<keyword evidence="6" id="KW-0239">DNA-directed DNA polymerase</keyword>
<evidence type="ECO:0000259" key="10">
    <source>
        <dbReference type="Pfam" id="PF21694"/>
    </source>
</evidence>
<dbReference type="Pfam" id="PF06144">
    <property type="entry name" value="DNA_pol3_delta"/>
    <property type="match status" value="1"/>
</dbReference>
<dbReference type="InterPro" id="IPR008921">
    <property type="entry name" value="DNA_pol3_clamp-load_cplx_C"/>
</dbReference>
<dbReference type="GO" id="GO:0003887">
    <property type="term" value="F:DNA-directed DNA polymerase activity"/>
    <property type="evidence" value="ECO:0007669"/>
    <property type="project" value="UniProtKB-KW"/>
</dbReference>
<keyword evidence="4" id="KW-0548">Nucleotidyltransferase</keyword>
<dbReference type="InterPro" id="IPR010372">
    <property type="entry name" value="DNA_pol3_delta_N"/>
</dbReference>
<evidence type="ECO:0000256" key="3">
    <source>
        <dbReference type="ARBA" id="ARBA00022679"/>
    </source>
</evidence>
<dbReference type="InterPro" id="IPR048466">
    <property type="entry name" value="DNA_pol3_delta-like_C"/>
</dbReference>
<gene>
    <name evidence="11" type="ORF">SAMN02983006_00626</name>
</gene>
<keyword evidence="5" id="KW-0235">DNA replication</keyword>
<evidence type="ECO:0000256" key="2">
    <source>
        <dbReference type="ARBA" id="ARBA00017703"/>
    </source>
</evidence>
<dbReference type="Gene3D" id="1.10.8.60">
    <property type="match status" value="1"/>
</dbReference>
<dbReference type="Gene3D" id="3.40.50.300">
    <property type="entry name" value="P-loop containing nucleotide triphosphate hydrolases"/>
    <property type="match status" value="1"/>
</dbReference>
<dbReference type="EMBL" id="FOTI01000005">
    <property type="protein sequence ID" value="SFL25529.1"/>
    <property type="molecule type" value="Genomic_DNA"/>
</dbReference>
<protein>
    <recommendedName>
        <fullName evidence="2">DNA polymerase III subunit delta</fullName>
        <ecNumber evidence="1">2.7.7.7</ecNumber>
    </recommendedName>
</protein>
<dbReference type="SUPFAM" id="SSF52540">
    <property type="entry name" value="P-loop containing nucleoside triphosphate hydrolases"/>
    <property type="match status" value="1"/>
</dbReference>
<dbReference type="NCBIfam" id="TIGR01128">
    <property type="entry name" value="holA"/>
    <property type="match status" value="1"/>
</dbReference>
<dbReference type="PANTHER" id="PTHR34388:SF1">
    <property type="entry name" value="DNA POLYMERASE III SUBUNIT DELTA"/>
    <property type="match status" value="1"/>
</dbReference>
<feature type="domain" description="DNA polymerase III delta N-terminal" evidence="9">
    <location>
        <begin position="17"/>
        <end position="135"/>
    </location>
</feature>
<dbReference type="Gene3D" id="1.20.272.10">
    <property type="match status" value="1"/>
</dbReference>
<dbReference type="Pfam" id="PF21694">
    <property type="entry name" value="DNA_pol3_delta_C"/>
    <property type="match status" value="1"/>
</dbReference>
<dbReference type="InterPro" id="IPR027417">
    <property type="entry name" value="P-loop_NTPase"/>
</dbReference>
<evidence type="ECO:0000313" key="11">
    <source>
        <dbReference type="EMBL" id="SFL25529.1"/>
    </source>
</evidence>
<evidence type="ECO:0000256" key="1">
    <source>
        <dbReference type="ARBA" id="ARBA00012417"/>
    </source>
</evidence>
<dbReference type="Proteomes" id="UP000199006">
    <property type="component" value="Unassembled WGS sequence"/>
</dbReference>
<dbReference type="PANTHER" id="PTHR34388">
    <property type="entry name" value="DNA POLYMERASE III SUBUNIT DELTA"/>
    <property type="match status" value="1"/>
</dbReference>
<comment type="similarity">
    <text evidence="7">Belongs to the DNA polymerase HolA subunit family.</text>
</comment>
<dbReference type="SUPFAM" id="SSF48019">
    <property type="entry name" value="post-AAA+ oligomerization domain-like"/>
    <property type="match status" value="1"/>
</dbReference>
<dbReference type="GO" id="GO:0003677">
    <property type="term" value="F:DNA binding"/>
    <property type="evidence" value="ECO:0007669"/>
    <property type="project" value="InterPro"/>
</dbReference>
<reference evidence="11 12" key="1">
    <citation type="submission" date="2016-10" db="EMBL/GenBank/DDBJ databases">
        <authorList>
            <person name="de Groot N.N."/>
        </authorList>
    </citation>
    <scope>NUCLEOTIDE SEQUENCE [LARGE SCALE GENOMIC DNA]</scope>
    <source>
        <strain evidence="11 12">ATCC 51327</strain>
    </source>
</reference>
<evidence type="ECO:0000259" key="9">
    <source>
        <dbReference type="Pfam" id="PF06144"/>
    </source>
</evidence>
<name>A0A1I4G6S5_9FIRM</name>
<dbReference type="RefSeq" id="WP_089859534.1">
    <property type="nucleotide sequence ID" value="NZ_FOTI01000005.1"/>
</dbReference>
<dbReference type="OrthoDB" id="9775929at2"/>
<dbReference type="InterPro" id="IPR005790">
    <property type="entry name" value="DNA_polIII_delta"/>
</dbReference>
<evidence type="ECO:0000256" key="4">
    <source>
        <dbReference type="ARBA" id="ARBA00022695"/>
    </source>
</evidence>
<dbReference type="GO" id="GO:0009360">
    <property type="term" value="C:DNA polymerase III complex"/>
    <property type="evidence" value="ECO:0007669"/>
    <property type="project" value="InterPro"/>
</dbReference>
<evidence type="ECO:0000256" key="8">
    <source>
        <dbReference type="ARBA" id="ARBA00049244"/>
    </source>
</evidence>
<feature type="domain" description="DNA polymerase III delta subunit-like C-terminal" evidence="10">
    <location>
        <begin position="212"/>
        <end position="331"/>
    </location>
</feature>
<evidence type="ECO:0000256" key="6">
    <source>
        <dbReference type="ARBA" id="ARBA00022932"/>
    </source>
</evidence>
<dbReference type="STRING" id="29563.SAMN02983006_00626"/>
<organism evidence="11 12">
    <name type="scientific">Halanaerobium salsuginis</name>
    <dbReference type="NCBI Taxonomy" id="29563"/>
    <lineage>
        <taxon>Bacteria</taxon>
        <taxon>Bacillati</taxon>
        <taxon>Bacillota</taxon>
        <taxon>Clostridia</taxon>
        <taxon>Halanaerobiales</taxon>
        <taxon>Halanaerobiaceae</taxon>
        <taxon>Halanaerobium</taxon>
    </lineage>
</organism>
<comment type="catalytic activity">
    <reaction evidence="8">
        <text>DNA(n) + a 2'-deoxyribonucleoside 5'-triphosphate = DNA(n+1) + diphosphate</text>
        <dbReference type="Rhea" id="RHEA:22508"/>
        <dbReference type="Rhea" id="RHEA-COMP:17339"/>
        <dbReference type="Rhea" id="RHEA-COMP:17340"/>
        <dbReference type="ChEBI" id="CHEBI:33019"/>
        <dbReference type="ChEBI" id="CHEBI:61560"/>
        <dbReference type="ChEBI" id="CHEBI:173112"/>
        <dbReference type="EC" id="2.7.7.7"/>
    </reaction>
</comment>